<sequence>MRAYSIMSSILDVLRREMPSLTRTERMIALELMRSYPSAGLETVAEFARRAGTSSPSILRFVAKLKFRSYADFQSQLRAEVSQVLQSPLSRSSAMRGKESVAEDSFGAAAVGNISRAVELLDAVDMDAVVSLVADERRPLFLIGGRFSKANALWTYQLLRDIRGNIRLVEEEPANYAHSLLAINRTSVLIAFDYRRYQEDIVAYAAAARQRRATLIAVTDEWLSPIAAQAAHVFTTPVAAPSLFDSTIGSLVQMEALIARTAEALGQKAATRIAAVEVERERFSGDVPAKAKPAKRKI</sequence>
<evidence type="ECO:0000313" key="2">
    <source>
        <dbReference type="EMBL" id="KAA0969614.1"/>
    </source>
</evidence>
<dbReference type="InterPro" id="IPR009057">
    <property type="entry name" value="Homeodomain-like_sf"/>
</dbReference>
<feature type="domain" description="HTH rpiR-type" evidence="1">
    <location>
        <begin position="8"/>
        <end position="84"/>
    </location>
</feature>
<dbReference type="InterPro" id="IPR001347">
    <property type="entry name" value="SIS_dom"/>
</dbReference>
<dbReference type="InterPro" id="IPR000281">
    <property type="entry name" value="HTH_RpiR"/>
</dbReference>
<dbReference type="Gene3D" id="3.40.50.10490">
    <property type="entry name" value="Glucose-6-phosphate isomerase like protein, domain 1"/>
    <property type="match status" value="1"/>
</dbReference>
<dbReference type="PROSITE" id="PS51071">
    <property type="entry name" value="HTH_RPIR"/>
    <property type="match status" value="1"/>
</dbReference>
<dbReference type="SUPFAM" id="SSF53697">
    <property type="entry name" value="SIS domain"/>
    <property type="match status" value="1"/>
</dbReference>
<dbReference type="SUPFAM" id="SSF46689">
    <property type="entry name" value="Homeodomain-like"/>
    <property type="match status" value="1"/>
</dbReference>
<keyword evidence="3" id="KW-1185">Reference proteome</keyword>
<protein>
    <submittedName>
        <fullName evidence="2">MurR/RpiR family transcriptional regulator</fullName>
    </submittedName>
</protein>
<dbReference type="InterPro" id="IPR047640">
    <property type="entry name" value="RpiR-like"/>
</dbReference>
<dbReference type="GO" id="GO:0003677">
    <property type="term" value="F:DNA binding"/>
    <property type="evidence" value="ECO:0007669"/>
    <property type="project" value="InterPro"/>
</dbReference>
<gene>
    <name evidence="2" type="ORF">FPY71_13900</name>
</gene>
<evidence type="ECO:0000313" key="3">
    <source>
        <dbReference type="Proteomes" id="UP000324738"/>
    </source>
</evidence>
<evidence type="ECO:0000259" key="1">
    <source>
        <dbReference type="PROSITE" id="PS51071"/>
    </source>
</evidence>
<comment type="caution">
    <text evidence="2">The sequence shown here is derived from an EMBL/GenBank/DDBJ whole genome shotgun (WGS) entry which is preliminary data.</text>
</comment>
<proteinExistence type="predicted"/>
<dbReference type="GO" id="GO:0097367">
    <property type="term" value="F:carbohydrate derivative binding"/>
    <property type="evidence" value="ECO:0007669"/>
    <property type="project" value="InterPro"/>
</dbReference>
<dbReference type="EMBL" id="VTWH01000003">
    <property type="protein sequence ID" value="KAA0969614.1"/>
    <property type="molecule type" value="Genomic_DNA"/>
</dbReference>
<dbReference type="InterPro" id="IPR036388">
    <property type="entry name" value="WH-like_DNA-bd_sf"/>
</dbReference>
<name>A0A5B0DS35_9HYPH</name>
<accession>A0A5B0DS35</accession>
<dbReference type="PANTHER" id="PTHR30514:SF18">
    <property type="entry name" value="RPIR-FAMILY TRANSCRIPTIONAL REGULATOR"/>
    <property type="match status" value="1"/>
</dbReference>
<dbReference type="InterPro" id="IPR046348">
    <property type="entry name" value="SIS_dom_sf"/>
</dbReference>
<reference evidence="2 3" key="1">
    <citation type="submission" date="2019-08" db="EMBL/GenBank/DDBJ databases">
        <title>Aureimonas fodiniaquatilis sp. nov., isolated from a coal mine wastewater.</title>
        <authorList>
            <person name="Kim W."/>
        </authorList>
    </citation>
    <scope>NUCLEOTIDE SEQUENCE [LARGE SCALE GENOMIC DNA]</scope>
    <source>
        <strain evidence="2 3">CAU 1482</strain>
    </source>
</reference>
<dbReference type="AlphaFoldDB" id="A0A5B0DS35"/>
<dbReference type="GO" id="GO:1901135">
    <property type="term" value="P:carbohydrate derivative metabolic process"/>
    <property type="evidence" value="ECO:0007669"/>
    <property type="project" value="InterPro"/>
</dbReference>
<dbReference type="Pfam" id="PF01380">
    <property type="entry name" value="SIS"/>
    <property type="match status" value="1"/>
</dbReference>
<dbReference type="Proteomes" id="UP000324738">
    <property type="component" value="Unassembled WGS sequence"/>
</dbReference>
<dbReference type="OrthoDB" id="3574600at2"/>
<dbReference type="GO" id="GO:0003700">
    <property type="term" value="F:DNA-binding transcription factor activity"/>
    <property type="evidence" value="ECO:0007669"/>
    <property type="project" value="InterPro"/>
</dbReference>
<dbReference type="PANTHER" id="PTHR30514">
    <property type="entry name" value="GLUCOKINASE"/>
    <property type="match status" value="1"/>
</dbReference>
<dbReference type="Gene3D" id="1.10.10.10">
    <property type="entry name" value="Winged helix-like DNA-binding domain superfamily/Winged helix DNA-binding domain"/>
    <property type="match status" value="1"/>
</dbReference>
<organism evidence="2 3">
    <name type="scientific">Aureimonas fodinaquatilis</name>
    <dbReference type="NCBI Taxonomy" id="2565783"/>
    <lineage>
        <taxon>Bacteria</taxon>
        <taxon>Pseudomonadati</taxon>
        <taxon>Pseudomonadota</taxon>
        <taxon>Alphaproteobacteria</taxon>
        <taxon>Hyphomicrobiales</taxon>
        <taxon>Aurantimonadaceae</taxon>
        <taxon>Aureimonas</taxon>
    </lineage>
</organism>